<dbReference type="RefSeq" id="WP_135876513.1">
    <property type="nucleotide sequence ID" value="NZ_SRSO01000007.1"/>
</dbReference>
<dbReference type="Proteomes" id="UP000307602">
    <property type="component" value="Unassembled WGS sequence"/>
</dbReference>
<dbReference type="EMBL" id="SRSO01000007">
    <property type="protein sequence ID" value="TGV03460.1"/>
    <property type="molecule type" value="Genomic_DNA"/>
</dbReference>
<dbReference type="InterPro" id="IPR035386">
    <property type="entry name" value="Arm-DNA-bind_5"/>
</dbReference>
<feature type="domain" description="Arm DNA-binding" evidence="1">
    <location>
        <begin position="2"/>
        <end position="65"/>
    </location>
</feature>
<evidence type="ECO:0000313" key="2">
    <source>
        <dbReference type="EMBL" id="TGV03460.1"/>
    </source>
</evidence>
<keyword evidence="3" id="KW-1185">Reference proteome</keyword>
<proteinExistence type="predicted"/>
<evidence type="ECO:0000259" key="1">
    <source>
        <dbReference type="Pfam" id="PF17293"/>
    </source>
</evidence>
<accession>A0A4S1DZ17</accession>
<dbReference type="Pfam" id="PF17293">
    <property type="entry name" value="Arm-DNA-bind_5"/>
    <property type="match status" value="1"/>
</dbReference>
<name>A0A4S1DZ17_9FLAO</name>
<protein>
    <recommendedName>
        <fullName evidence="1">Arm DNA-binding domain-containing protein</fullName>
    </recommendedName>
</protein>
<dbReference type="AlphaFoldDB" id="A0A4S1DZ17"/>
<comment type="caution">
    <text evidence="2">The sequence shown here is derived from an EMBL/GenBank/DDBJ whole genome shotgun (WGS) entry which is preliminary data.</text>
</comment>
<evidence type="ECO:0000313" key="3">
    <source>
        <dbReference type="Proteomes" id="UP000307602"/>
    </source>
</evidence>
<reference evidence="2 3" key="1">
    <citation type="submission" date="2019-04" db="EMBL/GenBank/DDBJ databases">
        <authorList>
            <person name="Liu A."/>
        </authorList>
    </citation>
    <scope>NUCLEOTIDE SEQUENCE [LARGE SCALE GENOMIC DNA]</scope>
    <source>
        <strain evidence="2 3">RZ03</strain>
    </source>
</reference>
<gene>
    <name evidence="2" type="ORF">EM932_06975</name>
</gene>
<dbReference type="OrthoDB" id="1098628at2"/>
<sequence length="71" mass="8240">MTVNGKRAELSLKRKLAVSNWDSTKNRLKGLSHEVSIINSYLNQVYLKLFECHQQLQQENKLISAVCFFLN</sequence>
<organism evidence="2 3">
    <name type="scientific">Flavivirga rizhaonensis</name>
    <dbReference type="NCBI Taxonomy" id="2559571"/>
    <lineage>
        <taxon>Bacteria</taxon>
        <taxon>Pseudomonadati</taxon>
        <taxon>Bacteroidota</taxon>
        <taxon>Flavobacteriia</taxon>
        <taxon>Flavobacteriales</taxon>
        <taxon>Flavobacteriaceae</taxon>
        <taxon>Flavivirga</taxon>
    </lineage>
</organism>